<sequence length="521" mass="58618">MPVSTASTTPLGELLSERAKSRVNIHFTGLACEGVVPHPEPVSLAGGMPNVGLFPIKQIKLVYSETPFDIENSDEIVIERYEADIEGDQDRLLSLERGLQYAKEIGHTPLLEFSRELIEEVNPPKYDNWDVIISCGSGDSLHKVCNLLINPGDTVLVEEYTFVPVVALIRNYGGYAVPVKLNLDPQREKGEKRPSGCIDVPELANLLDSWETGPYKGLRKPKFLYTIPTGQNPTGLVQSMSDRKKILEIAKTHNFVILEDDPYGNIAYPDYSTNKDFYEKEENRNAAKYMEEMLYKSYLTLDTEGRVIRLETFSKLFAPGLRLGFIVANNLFISQIAKHTNASTRAASGVSQTVLASMLYSKRWQGIEDSSASEKALSVKGAVNNWLTWGMKISRAYTEKRNLMLDMLYSHEIFTKKGYATVLEPQFGMFMVIRLNLSKITNDSTRYRDLMHIFNIKTLEKGVHVVLGLNMAFDPKIAESERSCFLRLTNASAADTKLLRVGIERVISCITELFEENLNTQ</sequence>
<evidence type="ECO:0000313" key="8">
    <source>
        <dbReference type="Proteomes" id="UP000190831"/>
    </source>
</evidence>
<evidence type="ECO:0000313" key="7">
    <source>
        <dbReference type="EMBL" id="SCW03425.1"/>
    </source>
</evidence>
<accession>A0A1G4MI54</accession>
<evidence type="ECO:0000256" key="1">
    <source>
        <dbReference type="ARBA" id="ARBA00001933"/>
    </source>
</evidence>
<protein>
    <submittedName>
        <fullName evidence="7">LAFE_0G10132g1_1</fullName>
    </submittedName>
</protein>
<dbReference type="GO" id="GO:0019878">
    <property type="term" value="P:lysine biosynthetic process via aminoadipic acid"/>
    <property type="evidence" value="ECO:0007669"/>
    <property type="project" value="TreeGrafter"/>
</dbReference>
<dbReference type="CDD" id="cd00609">
    <property type="entry name" value="AAT_like"/>
    <property type="match status" value="1"/>
</dbReference>
<dbReference type="PANTHER" id="PTHR42790">
    <property type="entry name" value="AMINOTRANSFERASE"/>
    <property type="match status" value="1"/>
</dbReference>
<evidence type="ECO:0000256" key="2">
    <source>
        <dbReference type="ARBA" id="ARBA00007441"/>
    </source>
</evidence>
<dbReference type="Proteomes" id="UP000190831">
    <property type="component" value="Chromosome G"/>
</dbReference>
<comment type="similarity">
    <text evidence="2">Belongs to the class-I pyridoxal-phosphate-dependent aminotransferase family.</text>
</comment>
<keyword evidence="3" id="KW-0032">Aminotransferase</keyword>
<feature type="domain" description="Aminotransferase class I/classII large" evidence="6">
    <location>
        <begin position="112"/>
        <end position="436"/>
    </location>
</feature>
<dbReference type="STRING" id="4955.A0A1G4MI54"/>
<dbReference type="InterPro" id="IPR004839">
    <property type="entry name" value="Aminotransferase_I/II_large"/>
</dbReference>
<reference evidence="7 8" key="1">
    <citation type="submission" date="2016-03" db="EMBL/GenBank/DDBJ databases">
        <authorList>
            <person name="Devillers H."/>
        </authorList>
    </citation>
    <scope>NUCLEOTIDE SEQUENCE [LARGE SCALE GENOMIC DNA]</scope>
    <source>
        <strain evidence="7">CBS 6772</strain>
    </source>
</reference>
<dbReference type="GO" id="GO:0008793">
    <property type="term" value="F:aromatic-amino-acid transaminase activity"/>
    <property type="evidence" value="ECO:0007669"/>
    <property type="project" value="TreeGrafter"/>
</dbReference>
<evidence type="ECO:0000256" key="4">
    <source>
        <dbReference type="ARBA" id="ARBA00022679"/>
    </source>
</evidence>
<dbReference type="SUPFAM" id="SSF53383">
    <property type="entry name" value="PLP-dependent transferases"/>
    <property type="match status" value="1"/>
</dbReference>
<evidence type="ECO:0000256" key="5">
    <source>
        <dbReference type="ARBA" id="ARBA00022898"/>
    </source>
</evidence>
<dbReference type="Pfam" id="PF00155">
    <property type="entry name" value="Aminotran_1_2"/>
    <property type="match status" value="1"/>
</dbReference>
<dbReference type="OrthoDB" id="691673at2759"/>
<dbReference type="EMBL" id="LT598486">
    <property type="protein sequence ID" value="SCW03425.1"/>
    <property type="molecule type" value="Genomic_DNA"/>
</dbReference>
<name>A0A1G4MI54_LACFM</name>
<dbReference type="InterPro" id="IPR050859">
    <property type="entry name" value="Class-I_PLP-dep_aminotransf"/>
</dbReference>
<dbReference type="PANTHER" id="PTHR42790:SF2">
    <property type="entry name" value="AROMATIC AMINO ACID AMINOTRANSFERASE 2"/>
    <property type="match status" value="1"/>
</dbReference>
<dbReference type="AlphaFoldDB" id="A0A1G4MI54"/>
<dbReference type="InterPro" id="IPR015421">
    <property type="entry name" value="PyrdxlP-dep_Trfase_major"/>
</dbReference>
<dbReference type="Gene3D" id="3.40.640.10">
    <property type="entry name" value="Type I PLP-dependent aspartate aminotransferase-like (Major domain)"/>
    <property type="match status" value="1"/>
</dbReference>
<dbReference type="OMA" id="KNMAFTP"/>
<keyword evidence="8" id="KW-1185">Reference proteome</keyword>
<organism evidence="7 8">
    <name type="scientific">Lachancea fermentati</name>
    <name type="common">Zygosaccharomyces fermentati</name>
    <dbReference type="NCBI Taxonomy" id="4955"/>
    <lineage>
        <taxon>Eukaryota</taxon>
        <taxon>Fungi</taxon>
        <taxon>Dikarya</taxon>
        <taxon>Ascomycota</taxon>
        <taxon>Saccharomycotina</taxon>
        <taxon>Saccharomycetes</taxon>
        <taxon>Saccharomycetales</taxon>
        <taxon>Saccharomycetaceae</taxon>
        <taxon>Lachancea</taxon>
    </lineage>
</organism>
<evidence type="ECO:0000256" key="3">
    <source>
        <dbReference type="ARBA" id="ARBA00022576"/>
    </source>
</evidence>
<evidence type="ECO:0000259" key="6">
    <source>
        <dbReference type="Pfam" id="PF00155"/>
    </source>
</evidence>
<keyword evidence="5" id="KW-0663">Pyridoxal phosphate</keyword>
<dbReference type="GO" id="GO:0047536">
    <property type="term" value="F:2-aminoadipate transaminase activity"/>
    <property type="evidence" value="ECO:0007669"/>
    <property type="project" value="TreeGrafter"/>
</dbReference>
<dbReference type="InterPro" id="IPR015424">
    <property type="entry name" value="PyrdxlP-dep_Trfase"/>
</dbReference>
<comment type="cofactor">
    <cofactor evidence="1">
        <name>pyridoxal 5'-phosphate</name>
        <dbReference type="ChEBI" id="CHEBI:597326"/>
    </cofactor>
</comment>
<keyword evidence="4" id="KW-0808">Transferase</keyword>
<gene>
    <name evidence="7" type="ORF">LAFE_0G10132G</name>
</gene>
<proteinExistence type="inferred from homology"/>
<dbReference type="GO" id="GO:0006571">
    <property type="term" value="P:tyrosine biosynthetic process"/>
    <property type="evidence" value="ECO:0007669"/>
    <property type="project" value="TreeGrafter"/>
</dbReference>
<dbReference type="GO" id="GO:0009074">
    <property type="term" value="P:aromatic amino acid family catabolic process"/>
    <property type="evidence" value="ECO:0007669"/>
    <property type="project" value="TreeGrafter"/>
</dbReference>
<dbReference type="GO" id="GO:0030170">
    <property type="term" value="F:pyridoxal phosphate binding"/>
    <property type="evidence" value="ECO:0007669"/>
    <property type="project" value="InterPro"/>
</dbReference>